<evidence type="ECO:0000256" key="5">
    <source>
        <dbReference type="ARBA" id="ARBA00022475"/>
    </source>
</evidence>
<evidence type="ECO:0000256" key="7">
    <source>
        <dbReference type="ARBA" id="ARBA00022927"/>
    </source>
</evidence>
<evidence type="ECO:0000256" key="6">
    <source>
        <dbReference type="ARBA" id="ARBA00022692"/>
    </source>
</evidence>
<dbReference type="InterPro" id="IPR038221">
    <property type="entry name" value="YidC_periplasmic_sf"/>
</dbReference>
<keyword evidence="5 13" id="KW-1003">Cell membrane</keyword>
<evidence type="ECO:0000256" key="2">
    <source>
        <dbReference type="ARBA" id="ARBA00010527"/>
    </source>
</evidence>
<dbReference type="InterPro" id="IPR019998">
    <property type="entry name" value="Membr_insert_YidC"/>
</dbReference>
<dbReference type="PANTHER" id="PTHR12428">
    <property type="entry name" value="OXA1"/>
    <property type="match status" value="1"/>
</dbReference>
<dbReference type="PRINTS" id="PR01900">
    <property type="entry name" value="YIDCPROTEIN"/>
</dbReference>
<evidence type="ECO:0000313" key="17">
    <source>
        <dbReference type="EMBL" id="ADE55491.1"/>
    </source>
</evidence>
<dbReference type="GO" id="GO:0015031">
    <property type="term" value="P:protein transport"/>
    <property type="evidence" value="ECO:0007669"/>
    <property type="project" value="UniProtKB-KW"/>
</dbReference>
<dbReference type="RefSeq" id="WP_013044213.1">
    <property type="nucleotide sequence ID" value="NC_014008.1"/>
</dbReference>
<dbReference type="InterPro" id="IPR047196">
    <property type="entry name" value="YidC_ALB_C"/>
</dbReference>
<evidence type="ECO:0000256" key="1">
    <source>
        <dbReference type="ARBA" id="ARBA00004429"/>
    </source>
</evidence>
<dbReference type="Pfam" id="PF14849">
    <property type="entry name" value="YidC_periplas"/>
    <property type="match status" value="1"/>
</dbReference>
<feature type="domain" description="Membrane insertase YidC/Oxa/ALB C-terminal" evidence="15">
    <location>
        <begin position="390"/>
        <end position="576"/>
    </location>
</feature>
<dbReference type="CDD" id="cd19961">
    <property type="entry name" value="EcYidC-like_peri"/>
    <property type="match status" value="1"/>
</dbReference>
<dbReference type="KEGG" id="caa:Caka_2475"/>
<keyword evidence="18" id="KW-1185">Reference proteome</keyword>
<protein>
    <recommendedName>
        <fullName evidence="3 13">Membrane protein insertase YidC</fullName>
    </recommendedName>
    <alternativeName>
        <fullName evidence="12 13">Foldase YidC</fullName>
    </alternativeName>
    <alternativeName>
        <fullName evidence="11 13">Membrane integrase YidC</fullName>
    </alternativeName>
    <alternativeName>
        <fullName evidence="13">Membrane protein YidC</fullName>
    </alternativeName>
</protein>
<dbReference type="Gene3D" id="2.70.98.90">
    <property type="match status" value="1"/>
</dbReference>
<keyword evidence="6 13" id="KW-0812">Transmembrane</keyword>
<dbReference type="HOGENOM" id="CLU_016535_2_0_0"/>
<comment type="subunit">
    <text evidence="13">Interacts with the Sec translocase complex via SecD. Specifically interacts with transmembrane segments of nascent integral membrane proteins during membrane integration.</text>
</comment>
<dbReference type="AlphaFoldDB" id="D5ENL5"/>
<dbReference type="PRINTS" id="PR00701">
    <property type="entry name" value="60KDINNERMP"/>
</dbReference>
<proteinExistence type="inferred from homology"/>
<comment type="function">
    <text evidence="13">Required for the insertion and/or proper folding and/or complex formation of integral membrane proteins into the membrane. Involved in integration of membrane proteins that insert both dependently and independently of the Sec translocase complex, as well as at least some lipoproteins. Aids folding of multispanning membrane proteins.</text>
</comment>
<dbReference type="NCBIfam" id="TIGR03592">
    <property type="entry name" value="yidC_oxa1_cterm"/>
    <property type="match status" value="1"/>
</dbReference>
<evidence type="ECO:0000256" key="3">
    <source>
        <dbReference type="ARBA" id="ARBA00015325"/>
    </source>
</evidence>
<evidence type="ECO:0000256" key="10">
    <source>
        <dbReference type="ARBA" id="ARBA00023186"/>
    </source>
</evidence>
<feature type="transmembrane region" description="Helical" evidence="13">
    <location>
        <begin position="499"/>
        <end position="520"/>
    </location>
</feature>
<keyword evidence="13" id="KW-0997">Cell inner membrane</keyword>
<evidence type="ECO:0000256" key="13">
    <source>
        <dbReference type="HAMAP-Rule" id="MF_01810"/>
    </source>
</evidence>
<feature type="transmembrane region" description="Helical" evidence="13">
    <location>
        <begin position="6"/>
        <end position="22"/>
    </location>
</feature>
<evidence type="ECO:0000313" key="18">
    <source>
        <dbReference type="Proteomes" id="UP000000925"/>
    </source>
</evidence>
<dbReference type="eggNOG" id="COG0706">
    <property type="taxonomic scope" value="Bacteria"/>
</dbReference>
<dbReference type="EMBL" id="CP001998">
    <property type="protein sequence ID" value="ADE55491.1"/>
    <property type="molecule type" value="Genomic_DNA"/>
</dbReference>
<dbReference type="Pfam" id="PF02096">
    <property type="entry name" value="60KD_IMP"/>
    <property type="match status" value="1"/>
</dbReference>
<dbReference type="HAMAP" id="MF_01810">
    <property type="entry name" value="YidC_type1"/>
    <property type="match status" value="1"/>
</dbReference>
<keyword evidence="8 13" id="KW-1133">Transmembrane helix</keyword>
<comment type="subcellular location">
    <subcellularLocation>
        <location evidence="1 13">Cell inner membrane</location>
        <topology evidence="1 13">Multi-pass membrane protein</topology>
    </subcellularLocation>
</comment>
<feature type="transmembrane region" description="Helical" evidence="13">
    <location>
        <begin position="456"/>
        <end position="479"/>
    </location>
</feature>
<evidence type="ECO:0000259" key="16">
    <source>
        <dbReference type="Pfam" id="PF14849"/>
    </source>
</evidence>
<dbReference type="PANTHER" id="PTHR12428:SF65">
    <property type="entry name" value="CYTOCHROME C OXIDASE ASSEMBLY PROTEIN COX18, MITOCHONDRIAL"/>
    <property type="match status" value="1"/>
</dbReference>
<comment type="similarity">
    <text evidence="2 13">Belongs to the OXA1/ALB3/YidC family. Type 1 subfamily.</text>
</comment>
<evidence type="ECO:0000259" key="15">
    <source>
        <dbReference type="Pfam" id="PF02096"/>
    </source>
</evidence>
<dbReference type="STRING" id="583355.Caka_2475"/>
<reference evidence="17 18" key="1">
    <citation type="journal article" date="2010" name="Stand. Genomic Sci.">
        <title>Complete genome sequence of Coraliomargarita akajimensis type strain (04OKA010-24).</title>
        <authorList>
            <person name="Mavromatis K."/>
            <person name="Abt B."/>
            <person name="Brambilla E."/>
            <person name="Lapidus A."/>
            <person name="Copeland A."/>
            <person name="Deshpande S."/>
            <person name="Nolan M."/>
            <person name="Lucas S."/>
            <person name="Tice H."/>
            <person name="Cheng J.F."/>
            <person name="Han C."/>
            <person name="Detter J.C."/>
            <person name="Woyke T."/>
            <person name="Goodwin L."/>
            <person name="Pitluck S."/>
            <person name="Held B."/>
            <person name="Brettin T."/>
            <person name="Tapia R."/>
            <person name="Ivanova N."/>
            <person name="Mikhailova N."/>
            <person name="Pati A."/>
            <person name="Liolios K."/>
            <person name="Chen A."/>
            <person name="Palaniappan K."/>
            <person name="Land M."/>
            <person name="Hauser L."/>
            <person name="Chang Y.J."/>
            <person name="Jeffries C.D."/>
            <person name="Rohde M."/>
            <person name="Goker M."/>
            <person name="Bristow J."/>
            <person name="Eisen J.A."/>
            <person name="Markowitz V."/>
            <person name="Hugenholtz P."/>
            <person name="Klenk H.P."/>
            <person name="Kyrpides N.C."/>
        </authorList>
    </citation>
    <scope>NUCLEOTIDE SEQUENCE [LARGE SCALE GENOMIC DNA]</scope>
    <source>
        <strain evidence="18">DSM 45221 / IAM 15411 / JCM 23193 / KCTC 12865</strain>
    </source>
</reference>
<dbReference type="CDD" id="cd20070">
    <property type="entry name" value="5TM_YidC_Alb3"/>
    <property type="match status" value="1"/>
</dbReference>
<evidence type="ECO:0000256" key="12">
    <source>
        <dbReference type="ARBA" id="ARBA00033342"/>
    </source>
</evidence>
<dbReference type="InterPro" id="IPR028055">
    <property type="entry name" value="YidC/Oxa/ALB_C"/>
</dbReference>
<feature type="domain" description="Membrane insertase YidC N-terminal" evidence="16">
    <location>
        <begin position="95"/>
        <end position="377"/>
    </location>
</feature>
<dbReference type="InterPro" id="IPR028053">
    <property type="entry name" value="Membr_insert_YidC_N"/>
</dbReference>
<dbReference type="GO" id="GO:0005886">
    <property type="term" value="C:plasma membrane"/>
    <property type="evidence" value="ECO:0007669"/>
    <property type="project" value="UniProtKB-SubCell"/>
</dbReference>
<keyword evidence="9 13" id="KW-0472">Membrane</keyword>
<evidence type="ECO:0000256" key="8">
    <source>
        <dbReference type="ARBA" id="ARBA00022989"/>
    </source>
</evidence>
<dbReference type="InterPro" id="IPR001708">
    <property type="entry name" value="YidC/ALB3/OXA1/COX18"/>
</dbReference>
<feature type="transmembrane region" description="Helical" evidence="13">
    <location>
        <begin position="541"/>
        <end position="563"/>
    </location>
</feature>
<evidence type="ECO:0000256" key="9">
    <source>
        <dbReference type="ARBA" id="ARBA00023136"/>
    </source>
</evidence>
<gene>
    <name evidence="13" type="primary">yidC</name>
    <name evidence="17" type="ordered locus">Caka_2475</name>
</gene>
<feature type="region of interest" description="Disordered" evidence="14">
    <location>
        <begin position="580"/>
        <end position="604"/>
    </location>
</feature>
<keyword evidence="4 13" id="KW-0813">Transport</keyword>
<evidence type="ECO:0000256" key="4">
    <source>
        <dbReference type="ARBA" id="ARBA00022448"/>
    </source>
</evidence>
<dbReference type="OrthoDB" id="9780552at2"/>
<name>D5ENL5_CORAD</name>
<keyword evidence="7 13" id="KW-0653">Protein transport</keyword>
<sequence length="604" mass="66875">MDKKNTFLGILFLAAGLGFMFWQSAQVQEQQQQEAYEQAIAEEESLATTPSDVAISASNAGEGAAPVADLLVKEVAQAPVEQVPVVDPAEVKTVVLANDFIEVEFSSLGGAIKEVRFLQTKRGGRDDYVFNESGLLPALSLGLDVNGELQELTLNYAIEVQDEYSITFALDAGNGLILRRNYSIRNGEGDFDPYLVKHTTTVANQSEAPIALNNIYLNLGTVRPIVEKALPNYLNVGFYNGDKAKFTPINKLSGGSGFLGIGASSPKDEIVFDNTRVEWASVKNQFFTGVLSSEEVAKELYIYPVEMPKTGDTKPERPGITGSVGYELGTIAAGSAKALDFEYYVGPKEFKRLQSLGNYQDKIMQFGFFSFISKLLLSFMYLIHSLVPNWGLSIVIMTICIKMIFWPLTAKASKSQKRMAKIQGPMAELKEKFKDNPQKMQQETLKLFREHRVNPLAGCLPLFVQMPIFLGLFYMLRTASELRFESFLWVSDLSQPDTMFHIAGFPVNILPLIMGVTMFLQMSMMPVSPTADPAQQKIFKFLPFVFLIFLYNFSSGLVLYWTVQNILTIVQQKITNAMPDEPVPATASAKAGGGSPRAKSKKKK</sequence>
<dbReference type="NCBIfam" id="TIGR03593">
    <property type="entry name" value="yidC_nterm"/>
    <property type="match status" value="1"/>
</dbReference>
<evidence type="ECO:0000256" key="14">
    <source>
        <dbReference type="SAM" id="MobiDB-lite"/>
    </source>
</evidence>
<dbReference type="GO" id="GO:0051205">
    <property type="term" value="P:protein insertion into membrane"/>
    <property type="evidence" value="ECO:0007669"/>
    <property type="project" value="TreeGrafter"/>
</dbReference>
<dbReference type="Proteomes" id="UP000000925">
    <property type="component" value="Chromosome"/>
</dbReference>
<keyword evidence="10 13" id="KW-0143">Chaperone</keyword>
<evidence type="ECO:0000256" key="11">
    <source>
        <dbReference type="ARBA" id="ARBA00033245"/>
    </source>
</evidence>
<accession>D5ENL5</accession>
<dbReference type="GO" id="GO:0032977">
    <property type="term" value="F:membrane insertase activity"/>
    <property type="evidence" value="ECO:0007669"/>
    <property type="project" value="InterPro"/>
</dbReference>
<feature type="transmembrane region" description="Helical" evidence="13">
    <location>
        <begin position="390"/>
        <end position="409"/>
    </location>
</feature>
<organism evidence="17 18">
    <name type="scientific">Coraliomargarita akajimensis (strain DSM 45221 / IAM 15411 / JCM 23193 / KCTC 12865 / 04OKA010-24)</name>
    <dbReference type="NCBI Taxonomy" id="583355"/>
    <lineage>
        <taxon>Bacteria</taxon>
        <taxon>Pseudomonadati</taxon>
        <taxon>Verrucomicrobiota</taxon>
        <taxon>Opitutia</taxon>
        <taxon>Puniceicoccales</taxon>
        <taxon>Coraliomargaritaceae</taxon>
        <taxon>Coraliomargarita</taxon>
    </lineage>
</organism>